<evidence type="ECO:0000256" key="9">
    <source>
        <dbReference type="ARBA" id="ARBA00023136"/>
    </source>
</evidence>
<evidence type="ECO:0000256" key="3">
    <source>
        <dbReference type="ARBA" id="ARBA00022449"/>
    </source>
</evidence>
<protein>
    <submittedName>
        <fullName evidence="12">K+/H+ antiporter</fullName>
    </submittedName>
</protein>
<dbReference type="PANTHER" id="PTHR32507:SF7">
    <property type="entry name" value="K(+)_H(+) ANTIPORTER NHAP2"/>
    <property type="match status" value="1"/>
</dbReference>
<reference evidence="12 13" key="1">
    <citation type="submission" date="2016-03" db="EMBL/GenBank/DDBJ databases">
        <title>Genome sequence of Pontibacter sp. nov., of the family cytophagaceae, isolated from marine sediment of the Yellow Sea, China.</title>
        <authorList>
            <person name="Zhang G."/>
            <person name="Zhang R."/>
        </authorList>
    </citation>
    <scope>NUCLEOTIDE SEQUENCE [LARGE SCALE GENOMIC DNA]</scope>
    <source>
        <strain evidence="12 13">S10-8</strain>
    </source>
</reference>
<evidence type="ECO:0000256" key="7">
    <source>
        <dbReference type="ARBA" id="ARBA00022989"/>
    </source>
</evidence>
<feature type="transmembrane region" description="Helical" evidence="10">
    <location>
        <begin position="86"/>
        <end position="113"/>
    </location>
</feature>
<comment type="subcellular location">
    <subcellularLocation>
        <location evidence="1">Cell membrane</location>
        <topology evidence="1">Multi-pass membrane protein</topology>
    </subcellularLocation>
</comment>
<comment type="caution">
    <text evidence="12">The sequence shown here is derived from an EMBL/GenBank/DDBJ whole genome shotgun (WGS) entry which is preliminary data.</text>
</comment>
<dbReference type="Gene3D" id="3.30.70.1450">
    <property type="entry name" value="Regulator of K+ conductance, C-terminal domain"/>
    <property type="match status" value="1"/>
</dbReference>
<dbReference type="STRING" id="1797110.A3841_02045"/>
<feature type="transmembrane region" description="Helical" evidence="10">
    <location>
        <begin position="255"/>
        <end position="271"/>
    </location>
</feature>
<dbReference type="Gene3D" id="1.20.1530.20">
    <property type="match status" value="1"/>
</dbReference>
<feature type="transmembrane region" description="Helical" evidence="10">
    <location>
        <begin position="369"/>
        <end position="386"/>
    </location>
</feature>
<keyword evidence="13" id="KW-1185">Reference proteome</keyword>
<feature type="transmembrane region" description="Helical" evidence="10">
    <location>
        <begin position="343"/>
        <end position="363"/>
    </location>
</feature>
<dbReference type="NCBIfam" id="NF003715">
    <property type="entry name" value="PRK05326.1-2"/>
    <property type="match status" value="1"/>
</dbReference>
<feature type="transmembrane region" description="Helical" evidence="10">
    <location>
        <begin position="191"/>
        <end position="217"/>
    </location>
</feature>
<evidence type="ECO:0000256" key="5">
    <source>
        <dbReference type="ARBA" id="ARBA00022538"/>
    </source>
</evidence>
<dbReference type="PANTHER" id="PTHR32507">
    <property type="entry name" value="NA(+)/H(+) ANTIPORTER 1"/>
    <property type="match status" value="1"/>
</dbReference>
<proteinExistence type="predicted"/>
<dbReference type="InterPro" id="IPR006153">
    <property type="entry name" value="Cation/H_exchanger_TM"/>
</dbReference>
<feature type="transmembrane region" description="Helical" evidence="10">
    <location>
        <begin position="278"/>
        <end position="298"/>
    </location>
</feature>
<evidence type="ECO:0000256" key="2">
    <source>
        <dbReference type="ARBA" id="ARBA00022448"/>
    </source>
</evidence>
<dbReference type="GO" id="GO:0008324">
    <property type="term" value="F:monoatomic cation transmembrane transporter activity"/>
    <property type="evidence" value="ECO:0007669"/>
    <property type="project" value="InterPro"/>
</dbReference>
<evidence type="ECO:0000313" key="12">
    <source>
        <dbReference type="EMBL" id="OKL39370.1"/>
    </source>
</evidence>
<feature type="domain" description="RCK C-terminal" evidence="11">
    <location>
        <begin position="412"/>
        <end position="496"/>
    </location>
</feature>
<dbReference type="GO" id="GO:1902600">
    <property type="term" value="P:proton transmembrane transport"/>
    <property type="evidence" value="ECO:0007669"/>
    <property type="project" value="InterPro"/>
</dbReference>
<dbReference type="RefSeq" id="WP_073853193.1">
    <property type="nucleotide sequence ID" value="NZ_LVWA01000009.1"/>
</dbReference>
<keyword evidence="5" id="KW-0633">Potassium transport</keyword>
<evidence type="ECO:0000256" key="4">
    <source>
        <dbReference type="ARBA" id="ARBA00022475"/>
    </source>
</evidence>
<organism evidence="12 13">
    <name type="scientific">Pontibacter flavimaris</name>
    <dbReference type="NCBI Taxonomy" id="1797110"/>
    <lineage>
        <taxon>Bacteria</taxon>
        <taxon>Pseudomonadati</taxon>
        <taxon>Bacteroidota</taxon>
        <taxon>Cytophagia</taxon>
        <taxon>Cytophagales</taxon>
        <taxon>Hymenobacteraceae</taxon>
        <taxon>Pontibacter</taxon>
    </lineage>
</organism>
<dbReference type="EMBL" id="LVWA01000009">
    <property type="protein sequence ID" value="OKL39370.1"/>
    <property type="molecule type" value="Genomic_DNA"/>
</dbReference>
<dbReference type="PROSITE" id="PS51202">
    <property type="entry name" value="RCK_C"/>
    <property type="match status" value="1"/>
</dbReference>
<evidence type="ECO:0000256" key="10">
    <source>
        <dbReference type="SAM" id="Phobius"/>
    </source>
</evidence>
<dbReference type="InterPro" id="IPR038770">
    <property type="entry name" value="Na+/solute_symporter_sf"/>
</dbReference>
<name>A0A1Q5PAT5_9BACT</name>
<keyword evidence="6 10" id="KW-0812">Transmembrane</keyword>
<evidence type="ECO:0000259" key="11">
    <source>
        <dbReference type="PROSITE" id="PS51202"/>
    </source>
</evidence>
<feature type="transmembrane region" description="Helical" evidence="10">
    <location>
        <begin position="304"/>
        <end position="331"/>
    </location>
</feature>
<evidence type="ECO:0000256" key="8">
    <source>
        <dbReference type="ARBA" id="ARBA00023065"/>
    </source>
</evidence>
<keyword evidence="9 10" id="KW-0472">Membrane</keyword>
<gene>
    <name evidence="12" type="ORF">A3841_02045</name>
</gene>
<feature type="transmembrane region" description="Helical" evidence="10">
    <location>
        <begin position="6"/>
        <end position="22"/>
    </location>
</feature>
<dbReference type="GO" id="GO:0006813">
    <property type="term" value="P:potassium ion transport"/>
    <property type="evidence" value="ECO:0007669"/>
    <property type="project" value="UniProtKB-KW"/>
</dbReference>
<dbReference type="SUPFAM" id="SSF116726">
    <property type="entry name" value="TrkA C-terminal domain-like"/>
    <property type="match status" value="1"/>
</dbReference>
<evidence type="ECO:0000313" key="13">
    <source>
        <dbReference type="Proteomes" id="UP000186551"/>
    </source>
</evidence>
<dbReference type="GO" id="GO:0005886">
    <property type="term" value="C:plasma membrane"/>
    <property type="evidence" value="ECO:0007669"/>
    <property type="project" value="UniProtKB-SubCell"/>
</dbReference>
<dbReference type="NCBIfam" id="NF003716">
    <property type="entry name" value="PRK05326.1-3"/>
    <property type="match status" value="1"/>
</dbReference>
<evidence type="ECO:0000256" key="6">
    <source>
        <dbReference type="ARBA" id="ARBA00022692"/>
    </source>
</evidence>
<dbReference type="InterPro" id="IPR036721">
    <property type="entry name" value="RCK_C_sf"/>
</dbReference>
<keyword evidence="4" id="KW-1003">Cell membrane</keyword>
<dbReference type="Pfam" id="PF00999">
    <property type="entry name" value="Na_H_Exchanger"/>
    <property type="match status" value="1"/>
</dbReference>
<feature type="transmembrane region" description="Helical" evidence="10">
    <location>
        <begin position="119"/>
        <end position="146"/>
    </location>
</feature>
<keyword evidence="7 10" id="KW-1133">Transmembrane helix</keyword>
<feature type="transmembrane region" description="Helical" evidence="10">
    <location>
        <begin position="229"/>
        <end position="249"/>
    </location>
</feature>
<dbReference type="AlphaFoldDB" id="A0A1Q5PAT5"/>
<accession>A0A1Q5PAT5</accession>
<dbReference type="OrthoDB" id="9810759at2"/>
<keyword evidence="2" id="KW-0813">Transport</keyword>
<keyword evidence="3" id="KW-0050">Antiport</keyword>
<feature type="transmembrane region" description="Helical" evidence="10">
    <location>
        <begin position="57"/>
        <end position="74"/>
    </location>
</feature>
<dbReference type="Proteomes" id="UP000186551">
    <property type="component" value="Unassembled WGS sequence"/>
</dbReference>
<feature type="transmembrane region" description="Helical" evidence="10">
    <location>
        <begin position="29"/>
        <end position="51"/>
    </location>
</feature>
<dbReference type="GO" id="GO:0015297">
    <property type="term" value="F:antiporter activity"/>
    <property type="evidence" value="ECO:0007669"/>
    <property type="project" value="UniProtKB-KW"/>
</dbReference>
<sequence>MGITVELALFGMAILFFLSILAGKAGHKFGVPALLLFLSVGMLCGTDGLGIEFENIQVAQTIGTVALCIILFSGGMDTKFKDIKPVLAQGVILATFGVLLTAVLTGVLCWWILGMTMESAAIGLTTALLLAATMSSTDSASVFSILRSRGLHLKNNLRPMLELESGSNDPMAYILTITLIEIVMMDASPNYLAAAGMLLMQLLIGAVAGYLLGRLSVRIINSVKIDNSSLYPILVFTCCIFIFSATYFIKGNGYLAVYIAGLVIGNSRFVHKRSALNFFDGMAWMSQLIMFLTLGLLVNPRELVPVIIPGLIISFLMIFITRPLSVFLCLLPFRKMSFKGKVFVSWVGLRGAVPIIFAILPLAADVPHARLIFNIVFFCTLVSLVIQGTSLSKMAIWLGLAEQPDDLKKPEDFDVEFSDEIKSVMTELNITEPALKSGNKLMDLPLPEKTLAVLVKRDGKYFVPTGKTELFINDKLLIITDDRDALMLTLKNLGLSGAAAASTTATA</sequence>
<evidence type="ECO:0000256" key="1">
    <source>
        <dbReference type="ARBA" id="ARBA00004651"/>
    </source>
</evidence>
<dbReference type="InterPro" id="IPR006037">
    <property type="entry name" value="RCK_C"/>
</dbReference>
<keyword evidence="8" id="KW-0406">Ion transport</keyword>
<keyword evidence="5" id="KW-0630">Potassium</keyword>